<feature type="compositionally biased region" description="Polar residues" evidence="1">
    <location>
        <begin position="72"/>
        <end position="92"/>
    </location>
</feature>
<dbReference type="AlphaFoldDB" id="A0A8K0GJN1"/>
<sequence>MEIGKMGYGTGDLNPPNRAQLNQAARYWSATGTDKPVLASSSEFEAQSSSSRGTLSIKLEVLVDTSYTMSQRISPATSSGQEATLSKDQPNHTLFEPGICRRQLRVVF</sequence>
<feature type="compositionally biased region" description="Gly residues" evidence="1">
    <location>
        <begin position="1"/>
        <end position="10"/>
    </location>
</feature>
<comment type="caution">
    <text evidence="2">The sequence shown here is derived from an EMBL/GenBank/DDBJ whole genome shotgun (WGS) entry which is preliminary data.</text>
</comment>
<feature type="region of interest" description="Disordered" evidence="1">
    <location>
        <begin position="1"/>
        <end position="20"/>
    </location>
</feature>
<accession>A0A8K0GJN1</accession>
<proteinExistence type="predicted"/>
<feature type="region of interest" description="Disordered" evidence="1">
    <location>
        <begin position="72"/>
        <end position="94"/>
    </location>
</feature>
<organism evidence="2 3">
    <name type="scientific">Rhamnella rubrinervis</name>
    <dbReference type="NCBI Taxonomy" id="2594499"/>
    <lineage>
        <taxon>Eukaryota</taxon>
        <taxon>Viridiplantae</taxon>
        <taxon>Streptophyta</taxon>
        <taxon>Embryophyta</taxon>
        <taxon>Tracheophyta</taxon>
        <taxon>Spermatophyta</taxon>
        <taxon>Magnoliopsida</taxon>
        <taxon>eudicotyledons</taxon>
        <taxon>Gunneridae</taxon>
        <taxon>Pentapetalae</taxon>
        <taxon>rosids</taxon>
        <taxon>fabids</taxon>
        <taxon>Rosales</taxon>
        <taxon>Rhamnaceae</taxon>
        <taxon>rhamnoid group</taxon>
        <taxon>Rhamneae</taxon>
        <taxon>Rhamnella</taxon>
    </lineage>
</organism>
<gene>
    <name evidence="2" type="ORF">FNV43_RR26462</name>
</gene>
<evidence type="ECO:0000313" key="2">
    <source>
        <dbReference type="EMBL" id="KAF3431727.1"/>
    </source>
</evidence>
<evidence type="ECO:0000313" key="3">
    <source>
        <dbReference type="Proteomes" id="UP000796880"/>
    </source>
</evidence>
<dbReference type="EMBL" id="VOIH02000012">
    <property type="protein sequence ID" value="KAF3431727.1"/>
    <property type="molecule type" value="Genomic_DNA"/>
</dbReference>
<protein>
    <submittedName>
        <fullName evidence="2">Uncharacterized protein</fullName>
    </submittedName>
</protein>
<keyword evidence="3" id="KW-1185">Reference proteome</keyword>
<reference evidence="2" key="1">
    <citation type="submission" date="2020-03" db="EMBL/GenBank/DDBJ databases">
        <title>A high-quality chromosome-level genome assembly of a woody plant with both climbing and erect habits, Rhamnella rubrinervis.</title>
        <authorList>
            <person name="Lu Z."/>
            <person name="Yang Y."/>
            <person name="Zhu X."/>
            <person name="Sun Y."/>
        </authorList>
    </citation>
    <scope>NUCLEOTIDE SEQUENCE</scope>
    <source>
        <strain evidence="2">BYM</strain>
        <tissue evidence="2">Leaf</tissue>
    </source>
</reference>
<name>A0A8K0GJN1_9ROSA</name>
<dbReference type="Proteomes" id="UP000796880">
    <property type="component" value="Unassembled WGS sequence"/>
</dbReference>
<evidence type="ECO:0000256" key="1">
    <source>
        <dbReference type="SAM" id="MobiDB-lite"/>
    </source>
</evidence>